<feature type="region of interest" description="Disordered" evidence="1">
    <location>
        <begin position="85"/>
        <end position="120"/>
    </location>
</feature>
<reference evidence="3" key="1">
    <citation type="submission" date="2022-06" db="EMBL/GenBank/DDBJ databases">
        <title>Complete genome sequences of two strains of the flax pathogen Septoria linicola.</title>
        <authorList>
            <person name="Lapalu N."/>
            <person name="Simon A."/>
            <person name="Demenou B."/>
            <person name="Paumier D."/>
            <person name="Guillot M.-P."/>
            <person name="Gout L."/>
            <person name="Valade R."/>
        </authorList>
    </citation>
    <scope>NUCLEOTIDE SEQUENCE</scope>
    <source>
        <strain evidence="3">SE15195</strain>
    </source>
</reference>
<keyword evidence="4" id="KW-1185">Reference proteome</keyword>
<proteinExistence type="predicted"/>
<feature type="chain" id="PRO_5040143178" evidence="2">
    <location>
        <begin position="20"/>
        <end position="152"/>
    </location>
</feature>
<name>A0A9Q9B2V3_9PEZI</name>
<dbReference type="AlphaFoldDB" id="A0A9Q9B2V3"/>
<evidence type="ECO:0000313" key="4">
    <source>
        <dbReference type="Proteomes" id="UP001056384"/>
    </source>
</evidence>
<sequence>MRPPIAAAILAFSASQVTSLPLRFPSGGTRATFAVCPLACGCHDFPTHPDFPSTAPEFDKREALSVAAIPDGSISPKSQEAIDRWNTQFGGSPPPSAEEKRDAVPEAMDQHPEEAGIPPETFEAYERWIEKWAATARRSSSSVVVVAVNKRR</sequence>
<gene>
    <name evidence="3" type="ORF">Slin15195_G098520</name>
</gene>
<dbReference type="Proteomes" id="UP001056384">
    <property type="component" value="Chromosome 8"/>
</dbReference>
<feature type="signal peptide" evidence="2">
    <location>
        <begin position="1"/>
        <end position="19"/>
    </location>
</feature>
<protein>
    <submittedName>
        <fullName evidence="3">Uncharacterized protein</fullName>
    </submittedName>
</protein>
<accession>A0A9Q9B2V3</accession>
<evidence type="ECO:0000256" key="1">
    <source>
        <dbReference type="SAM" id="MobiDB-lite"/>
    </source>
</evidence>
<organism evidence="3 4">
    <name type="scientific">Septoria linicola</name>
    <dbReference type="NCBI Taxonomy" id="215465"/>
    <lineage>
        <taxon>Eukaryota</taxon>
        <taxon>Fungi</taxon>
        <taxon>Dikarya</taxon>
        <taxon>Ascomycota</taxon>
        <taxon>Pezizomycotina</taxon>
        <taxon>Dothideomycetes</taxon>
        <taxon>Dothideomycetidae</taxon>
        <taxon>Mycosphaerellales</taxon>
        <taxon>Mycosphaerellaceae</taxon>
        <taxon>Septoria</taxon>
    </lineage>
</organism>
<evidence type="ECO:0000313" key="3">
    <source>
        <dbReference type="EMBL" id="USW56533.1"/>
    </source>
</evidence>
<keyword evidence="2" id="KW-0732">Signal</keyword>
<evidence type="ECO:0000256" key="2">
    <source>
        <dbReference type="SAM" id="SignalP"/>
    </source>
</evidence>
<feature type="compositionally biased region" description="Basic and acidic residues" evidence="1">
    <location>
        <begin position="97"/>
        <end position="114"/>
    </location>
</feature>
<dbReference type="EMBL" id="CP099425">
    <property type="protein sequence ID" value="USW56533.1"/>
    <property type="molecule type" value="Genomic_DNA"/>
</dbReference>